<evidence type="ECO:0000256" key="2">
    <source>
        <dbReference type="SAM" id="Phobius"/>
    </source>
</evidence>
<keyword evidence="5" id="KW-1185">Reference proteome</keyword>
<reference evidence="4" key="1">
    <citation type="submission" date="2021-03" db="EMBL/GenBank/DDBJ databases">
        <title>Streptomyces poriferae sp. nov., a novel marine sponge-derived Actinobacteria species with anti-MRSA activity.</title>
        <authorList>
            <person name="Sandoval-Powers M."/>
            <person name="Kralova S."/>
            <person name="Nguyen G.-S."/>
            <person name="Fawwal D."/>
            <person name="Degnes K."/>
            <person name="Klinkenberg G."/>
            <person name="Sletta H."/>
            <person name="Wentzel A."/>
            <person name="Liles M.R."/>
        </authorList>
    </citation>
    <scope>NUCLEOTIDE SEQUENCE</scope>
    <source>
        <strain evidence="4">DSM 41794</strain>
    </source>
</reference>
<dbReference type="Pfam" id="PF10708">
    <property type="entry name" value="DUF2510"/>
    <property type="match status" value="1"/>
</dbReference>
<protein>
    <submittedName>
        <fullName evidence="4">DUF2510 domain-containing protein</fullName>
    </submittedName>
</protein>
<evidence type="ECO:0000313" key="5">
    <source>
        <dbReference type="Proteomes" id="UP000664167"/>
    </source>
</evidence>
<name>A0A939F9D6_9ACTN</name>
<feature type="compositionally biased region" description="Low complexity" evidence="1">
    <location>
        <begin position="121"/>
        <end position="134"/>
    </location>
</feature>
<feature type="region of interest" description="Disordered" evidence="1">
    <location>
        <begin position="1"/>
        <end position="22"/>
    </location>
</feature>
<comment type="caution">
    <text evidence="4">The sequence shown here is derived from an EMBL/GenBank/DDBJ whole genome shotgun (WGS) entry which is preliminary data.</text>
</comment>
<feature type="compositionally biased region" description="Low complexity" evidence="1">
    <location>
        <begin position="80"/>
        <end position="97"/>
    </location>
</feature>
<proteinExistence type="predicted"/>
<keyword evidence="2" id="KW-0472">Membrane</keyword>
<dbReference type="AlphaFoldDB" id="A0A939F9D6"/>
<keyword evidence="2" id="KW-0812">Transmembrane</keyword>
<gene>
    <name evidence="4" type="ORF">J0695_19740</name>
</gene>
<keyword evidence="2" id="KW-1133">Transmembrane helix</keyword>
<evidence type="ECO:0000259" key="3">
    <source>
        <dbReference type="Pfam" id="PF10708"/>
    </source>
</evidence>
<accession>A0A939F9D6</accession>
<feature type="region of interest" description="Disordered" evidence="1">
    <location>
        <begin position="78"/>
        <end position="135"/>
    </location>
</feature>
<dbReference type="RefSeq" id="WP_206963426.1">
    <property type="nucleotide sequence ID" value="NZ_BAAAJJ010000004.1"/>
</dbReference>
<feature type="domain" description="DUF2510" evidence="3">
    <location>
        <begin position="7"/>
        <end position="43"/>
    </location>
</feature>
<dbReference type="InterPro" id="IPR018929">
    <property type="entry name" value="DUF2510"/>
</dbReference>
<feature type="transmembrane region" description="Helical" evidence="2">
    <location>
        <begin position="52"/>
        <end position="73"/>
    </location>
</feature>
<sequence>MTQTSPPGWHADPGHTGIGPFQERWWDGEQWTDALRPMESAPPSLARRRVRMGIAVVAGVAVVAAIAGGVYLLTDGSKDSGGSSDTAGSAPSTAPSQPGGPGGQEGQGGQGGQGGPGGGESQAPEQQQPQTEAGYATDLASGISIPVPDGWTGASGQLGAGVSTGTYKCPGDTTAKCSRGGVFSAPAIAWKIQATTAKAAAEKDISPNATESYGGKSYGAITSHQQLKSEAVTVAGQPGYLVRWKVVTKTGEDGYVQSVAFPSPGDSATLVVVRSGFDVSSKAPALSVMDTITKGIKAAAVDGSGSGKTT</sequence>
<organism evidence="4 5">
    <name type="scientific">Streptomyces beijiangensis</name>
    <dbReference type="NCBI Taxonomy" id="163361"/>
    <lineage>
        <taxon>Bacteria</taxon>
        <taxon>Bacillati</taxon>
        <taxon>Actinomycetota</taxon>
        <taxon>Actinomycetes</taxon>
        <taxon>Kitasatosporales</taxon>
        <taxon>Streptomycetaceae</taxon>
        <taxon>Streptomyces</taxon>
    </lineage>
</organism>
<evidence type="ECO:0000256" key="1">
    <source>
        <dbReference type="SAM" id="MobiDB-lite"/>
    </source>
</evidence>
<evidence type="ECO:0000313" key="4">
    <source>
        <dbReference type="EMBL" id="MBO0514014.1"/>
    </source>
</evidence>
<dbReference type="Proteomes" id="UP000664167">
    <property type="component" value="Unassembled WGS sequence"/>
</dbReference>
<feature type="compositionally biased region" description="Gly residues" evidence="1">
    <location>
        <begin position="99"/>
        <end position="120"/>
    </location>
</feature>
<dbReference type="EMBL" id="JAFLRJ010000179">
    <property type="protein sequence ID" value="MBO0514014.1"/>
    <property type="molecule type" value="Genomic_DNA"/>
</dbReference>